<keyword evidence="1" id="KW-0464">Manganese</keyword>
<proteinExistence type="predicted"/>
<dbReference type="PANTHER" id="PTHR21621">
    <property type="entry name" value="RIBOSOMAL PROTEIN S6 MODIFICATION PROTEIN"/>
    <property type="match status" value="1"/>
</dbReference>
<feature type="domain" description="ATP-grasp" evidence="3">
    <location>
        <begin position="105"/>
        <end position="293"/>
    </location>
</feature>
<evidence type="ECO:0000256" key="2">
    <source>
        <dbReference type="PROSITE-ProRule" id="PRU00409"/>
    </source>
</evidence>
<dbReference type="Pfam" id="PF08443">
    <property type="entry name" value="RimK"/>
    <property type="match status" value="1"/>
</dbReference>
<accession>A0A1Y1QRA3</accession>
<dbReference type="SUPFAM" id="SSF56059">
    <property type="entry name" value="Glutathione synthetase ATP-binding domain-like"/>
    <property type="match status" value="1"/>
</dbReference>
<dbReference type="PANTHER" id="PTHR21621:SF0">
    <property type="entry name" value="BETA-CITRYLGLUTAMATE SYNTHASE B-RELATED"/>
    <property type="match status" value="1"/>
</dbReference>
<name>A0A1Y1QRA3_9GAMM</name>
<gene>
    <name evidence="4" type="ORF">BWK73_16330</name>
</gene>
<dbReference type="InterPro" id="IPR011761">
    <property type="entry name" value="ATP-grasp"/>
</dbReference>
<evidence type="ECO:0000259" key="3">
    <source>
        <dbReference type="PROSITE" id="PS50975"/>
    </source>
</evidence>
<dbReference type="Gene3D" id="3.30.1490.20">
    <property type="entry name" value="ATP-grasp fold, A domain"/>
    <property type="match status" value="1"/>
</dbReference>
<dbReference type="GO" id="GO:0046872">
    <property type="term" value="F:metal ion binding"/>
    <property type="evidence" value="ECO:0007669"/>
    <property type="project" value="InterPro"/>
</dbReference>
<dbReference type="GO" id="GO:0016879">
    <property type="term" value="F:ligase activity, forming carbon-nitrogen bonds"/>
    <property type="evidence" value="ECO:0007669"/>
    <property type="project" value="TreeGrafter"/>
</dbReference>
<sequence length="310" mass="34687">MDNKMVGIWMYQNGGGDVLQEKLVTKLHRHDYQTVTGLDLRHATANRDGIFCNGTNMQELGLFFTYNAGQQSAQQVYMYSVLDDYLPIINNYAAFTLSEDKFMTQALLNDCSVPVTDFYVTPLENAEILHEVLHLWGGKLVYKPVDGWGGRGLVKVETPDALDALISQLRGDAKYPSIYVERFVDYDGTDFRIDVVDGQFVGCYGRRAPVGEWRTNVTNGGTVFMREANATVVDLACYAARVAGLDIAGVDLIYDREHERYVVLEINGIPAFATPEQEAMGLDFNERKLDLIVALIEQKLDGECSHDQTA</sequence>
<dbReference type="Proteomes" id="UP000192491">
    <property type="component" value="Unassembled WGS sequence"/>
</dbReference>
<dbReference type="AlphaFoldDB" id="A0A1Y1QRA3"/>
<organism evidence="4 5">
    <name type="scientific">Thiothrix lacustris</name>
    <dbReference type="NCBI Taxonomy" id="525917"/>
    <lineage>
        <taxon>Bacteria</taxon>
        <taxon>Pseudomonadati</taxon>
        <taxon>Pseudomonadota</taxon>
        <taxon>Gammaproteobacteria</taxon>
        <taxon>Thiotrichales</taxon>
        <taxon>Thiotrichaceae</taxon>
        <taxon>Thiothrix</taxon>
    </lineage>
</organism>
<comment type="caution">
    <text evidence="4">The sequence shown here is derived from an EMBL/GenBank/DDBJ whole genome shotgun (WGS) entry which is preliminary data.</text>
</comment>
<evidence type="ECO:0000256" key="1">
    <source>
        <dbReference type="ARBA" id="ARBA00023211"/>
    </source>
</evidence>
<dbReference type="Gene3D" id="3.30.470.20">
    <property type="entry name" value="ATP-grasp fold, B domain"/>
    <property type="match status" value="1"/>
</dbReference>
<evidence type="ECO:0000313" key="4">
    <source>
        <dbReference type="EMBL" id="OQX11958.1"/>
    </source>
</evidence>
<dbReference type="InterPro" id="IPR013651">
    <property type="entry name" value="ATP-grasp_RimK-type"/>
</dbReference>
<protein>
    <recommendedName>
        <fullName evidence="3">ATP-grasp domain-containing protein</fullName>
    </recommendedName>
</protein>
<reference evidence="4 5" key="1">
    <citation type="submission" date="2017-01" db="EMBL/GenBank/DDBJ databases">
        <title>Novel large sulfur bacteria in the metagenomes of groundwater-fed chemosynthetic microbial mats in the Lake Huron basin.</title>
        <authorList>
            <person name="Sharrar A.M."/>
            <person name="Flood B.E."/>
            <person name="Bailey J.V."/>
            <person name="Jones D.S."/>
            <person name="Biddanda B."/>
            <person name="Ruberg S.A."/>
            <person name="Marcus D.N."/>
            <person name="Dick G.J."/>
        </authorList>
    </citation>
    <scope>NUCLEOTIDE SEQUENCE [LARGE SCALE GENOMIC DNA]</scope>
    <source>
        <strain evidence="4">A8</strain>
    </source>
</reference>
<dbReference type="GO" id="GO:0005524">
    <property type="term" value="F:ATP binding"/>
    <property type="evidence" value="ECO:0007669"/>
    <property type="project" value="UniProtKB-UniRule"/>
</dbReference>
<evidence type="ECO:0000313" key="5">
    <source>
        <dbReference type="Proteomes" id="UP000192491"/>
    </source>
</evidence>
<dbReference type="PROSITE" id="PS50975">
    <property type="entry name" value="ATP_GRASP"/>
    <property type="match status" value="1"/>
</dbReference>
<keyword evidence="2" id="KW-0547">Nucleotide-binding</keyword>
<dbReference type="GO" id="GO:0005737">
    <property type="term" value="C:cytoplasm"/>
    <property type="evidence" value="ECO:0007669"/>
    <property type="project" value="TreeGrafter"/>
</dbReference>
<dbReference type="EMBL" id="MTEJ01000076">
    <property type="protein sequence ID" value="OQX11958.1"/>
    <property type="molecule type" value="Genomic_DNA"/>
</dbReference>
<dbReference type="InterPro" id="IPR013815">
    <property type="entry name" value="ATP_grasp_subdomain_1"/>
</dbReference>
<keyword evidence="2" id="KW-0067">ATP-binding</keyword>